<keyword evidence="3" id="KW-0472">Membrane</keyword>
<evidence type="ECO:0000259" key="4">
    <source>
        <dbReference type="SMART" id="SM01117"/>
    </source>
</evidence>
<dbReference type="InterPro" id="IPR001199">
    <property type="entry name" value="Cyt_B5-like_heme/steroid-bd"/>
</dbReference>
<feature type="domain" description="Cytochrome b5 heme-binding" evidence="4">
    <location>
        <begin position="67"/>
        <end position="165"/>
    </location>
</feature>
<dbReference type="EMBL" id="OA882094">
    <property type="protein sequence ID" value="CAD7272740.1"/>
    <property type="molecule type" value="Genomic_DNA"/>
</dbReference>
<comment type="similarity">
    <text evidence="1">Belongs to the cytochrome b5 family. MAPR subfamily.</text>
</comment>
<dbReference type="InterPro" id="IPR050577">
    <property type="entry name" value="MAPR/NEUFC/NENF-like"/>
</dbReference>
<dbReference type="SUPFAM" id="SSF55856">
    <property type="entry name" value="Cytochrome b5-like heme/steroid binding domain"/>
    <property type="match status" value="1"/>
</dbReference>
<keyword evidence="7" id="KW-1185">Reference proteome</keyword>
<feature type="region of interest" description="Disordered" evidence="2">
    <location>
        <begin position="170"/>
        <end position="197"/>
    </location>
</feature>
<evidence type="ECO:0000256" key="1">
    <source>
        <dbReference type="ARBA" id="ARBA00038357"/>
    </source>
</evidence>
<gene>
    <name evidence="6" type="ORF">NMOB1V02_LOCUS11808</name>
    <name evidence="5" type="ORF">NMOB1V02_LOCUS662</name>
</gene>
<dbReference type="Proteomes" id="UP000678499">
    <property type="component" value="Unassembled WGS sequence"/>
</dbReference>
<dbReference type="EMBL" id="OA889329">
    <property type="protein sequence ID" value="CAD7284201.1"/>
    <property type="molecule type" value="Genomic_DNA"/>
</dbReference>
<dbReference type="Pfam" id="PF00173">
    <property type="entry name" value="Cyt-b5"/>
    <property type="match status" value="1"/>
</dbReference>
<reference evidence="5" key="1">
    <citation type="submission" date="2020-11" db="EMBL/GenBank/DDBJ databases">
        <authorList>
            <person name="Tran Van P."/>
        </authorList>
    </citation>
    <scope>NUCLEOTIDE SEQUENCE</scope>
</reference>
<evidence type="ECO:0000256" key="3">
    <source>
        <dbReference type="SAM" id="Phobius"/>
    </source>
</evidence>
<dbReference type="Gene3D" id="3.10.120.10">
    <property type="entry name" value="Cytochrome b5-like heme/steroid binding domain"/>
    <property type="match status" value="1"/>
</dbReference>
<dbReference type="AlphaFoldDB" id="A0A7R9G844"/>
<dbReference type="GO" id="GO:0005783">
    <property type="term" value="C:endoplasmic reticulum"/>
    <property type="evidence" value="ECO:0007669"/>
    <property type="project" value="TreeGrafter"/>
</dbReference>
<accession>A0A7R9G844</accession>
<dbReference type="InterPro" id="IPR036400">
    <property type="entry name" value="Cyt_B5-like_heme/steroid_sf"/>
</dbReference>
<dbReference type="PANTHER" id="PTHR10281">
    <property type="entry name" value="MEMBRANE-ASSOCIATED PROGESTERONE RECEPTOR COMPONENT-RELATED"/>
    <property type="match status" value="1"/>
</dbReference>
<protein>
    <recommendedName>
        <fullName evidence="4">Cytochrome b5 heme-binding domain-containing protein</fullName>
    </recommendedName>
</protein>
<evidence type="ECO:0000313" key="7">
    <source>
        <dbReference type="Proteomes" id="UP000678499"/>
    </source>
</evidence>
<evidence type="ECO:0000313" key="5">
    <source>
        <dbReference type="EMBL" id="CAD7272740.1"/>
    </source>
</evidence>
<dbReference type="EMBL" id="CAJPEX010000057">
    <property type="protein sequence ID" value="CAG0912892.1"/>
    <property type="molecule type" value="Genomic_DNA"/>
</dbReference>
<feature type="transmembrane region" description="Helical" evidence="3">
    <location>
        <begin position="12"/>
        <end position="38"/>
    </location>
</feature>
<dbReference type="OrthoDB" id="547796at2759"/>
<keyword evidence="3" id="KW-0812">Transmembrane</keyword>
<evidence type="ECO:0000313" key="6">
    <source>
        <dbReference type="EMBL" id="CAD7284201.1"/>
    </source>
</evidence>
<evidence type="ECO:0000256" key="2">
    <source>
        <dbReference type="SAM" id="MobiDB-lite"/>
    </source>
</evidence>
<proteinExistence type="inferred from homology"/>
<sequence>MSEEPRSEEEPGFMAGLIAEASSPLNLVLLVLCSFLIYRLLGFGSKKDDEDSTPLPPRLPRMKRRDFTVEELKEFDGVLNSEGRILVAVNGKVLDVSAAKQLYGPNAPYSIYAGRDASRGLAKFTLDSAPVEYDDLSDLNPAEMESLREWEAQLTERYFCVGKLLKPGEKPTEYFDEEDSPNKSKASSADTESKKEA</sequence>
<dbReference type="SMART" id="SM01117">
    <property type="entry name" value="Cyt-b5"/>
    <property type="match status" value="1"/>
</dbReference>
<name>A0A7R9G844_9CRUS</name>
<dbReference type="FunFam" id="3.10.120.10:FF:000003">
    <property type="entry name" value="membrane-associated progesterone receptor component 1"/>
    <property type="match status" value="1"/>
</dbReference>
<organism evidence="5">
    <name type="scientific">Notodromas monacha</name>
    <dbReference type="NCBI Taxonomy" id="399045"/>
    <lineage>
        <taxon>Eukaryota</taxon>
        <taxon>Metazoa</taxon>
        <taxon>Ecdysozoa</taxon>
        <taxon>Arthropoda</taxon>
        <taxon>Crustacea</taxon>
        <taxon>Oligostraca</taxon>
        <taxon>Ostracoda</taxon>
        <taxon>Podocopa</taxon>
        <taxon>Podocopida</taxon>
        <taxon>Cypridocopina</taxon>
        <taxon>Cypridoidea</taxon>
        <taxon>Cyprididae</taxon>
        <taxon>Notodromas</taxon>
    </lineage>
</organism>
<keyword evidence="3" id="KW-1133">Transmembrane helix</keyword>
<dbReference type="PANTHER" id="PTHR10281:SF106">
    <property type="entry name" value="IP06960P-RELATED"/>
    <property type="match status" value="1"/>
</dbReference>
<dbReference type="EMBL" id="CAJPEX010007292">
    <property type="protein sequence ID" value="CAG0924353.1"/>
    <property type="molecule type" value="Genomic_DNA"/>
</dbReference>
<dbReference type="GO" id="GO:0016020">
    <property type="term" value="C:membrane"/>
    <property type="evidence" value="ECO:0007669"/>
    <property type="project" value="TreeGrafter"/>
</dbReference>